<feature type="transmembrane region" description="Helical" evidence="1">
    <location>
        <begin position="142"/>
        <end position="169"/>
    </location>
</feature>
<evidence type="ECO:0000313" key="2">
    <source>
        <dbReference type="EMBL" id="KAK1434772.1"/>
    </source>
</evidence>
<dbReference type="AlphaFoldDB" id="A0AAD8LAC8"/>
<dbReference type="PANTHER" id="PTHR33133">
    <property type="entry name" value="OS08G0107100 PROTEIN-RELATED"/>
    <property type="match status" value="1"/>
</dbReference>
<comment type="caution">
    <text evidence="2">The sequence shown here is derived from an EMBL/GenBank/DDBJ whole genome shotgun (WGS) entry which is preliminary data.</text>
</comment>
<feature type="transmembrane region" description="Helical" evidence="1">
    <location>
        <begin position="99"/>
        <end position="121"/>
    </location>
</feature>
<name>A0AAD8LAC8_TARER</name>
<keyword evidence="1" id="KW-0812">Transmembrane</keyword>
<feature type="transmembrane region" description="Helical" evidence="1">
    <location>
        <begin position="264"/>
        <end position="288"/>
    </location>
</feature>
<feature type="transmembrane region" description="Helical" evidence="1">
    <location>
        <begin position="228"/>
        <end position="252"/>
    </location>
</feature>
<protein>
    <recommendedName>
        <fullName evidence="4">Transmembrane protein</fullName>
    </recommendedName>
</protein>
<reference evidence="2" key="1">
    <citation type="journal article" date="2023" name="bioRxiv">
        <title>Improved chromosome-level genome assembly for marigold (Tagetes erecta).</title>
        <authorList>
            <person name="Jiang F."/>
            <person name="Yuan L."/>
            <person name="Wang S."/>
            <person name="Wang H."/>
            <person name="Xu D."/>
            <person name="Wang A."/>
            <person name="Fan W."/>
        </authorList>
    </citation>
    <scope>NUCLEOTIDE SEQUENCE</scope>
    <source>
        <strain evidence="2">WSJ</strain>
        <tissue evidence="2">Leaf</tissue>
    </source>
</reference>
<dbReference type="Proteomes" id="UP001229421">
    <property type="component" value="Unassembled WGS sequence"/>
</dbReference>
<keyword evidence="1" id="KW-0472">Membrane</keyword>
<proteinExistence type="predicted"/>
<keyword evidence="3" id="KW-1185">Reference proteome</keyword>
<gene>
    <name evidence="2" type="ORF">QVD17_00523</name>
</gene>
<keyword evidence="1" id="KW-1133">Transmembrane helix</keyword>
<accession>A0AAD8LAC8</accession>
<evidence type="ECO:0000256" key="1">
    <source>
        <dbReference type="SAM" id="Phobius"/>
    </source>
</evidence>
<dbReference type="PANTHER" id="PTHR33133:SF39">
    <property type="entry name" value="ABC TRANSPORTER PERMEASE"/>
    <property type="match status" value="1"/>
</dbReference>
<feature type="transmembrane region" description="Helical" evidence="1">
    <location>
        <begin position="175"/>
        <end position="207"/>
    </location>
</feature>
<evidence type="ECO:0000313" key="3">
    <source>
        <dbReference type="Proteomes" id="UP001229421"/>
    </source>
</evidence>
<dbReference type="EMBL" id="JAUHHV010000001">
    <property type="protein sequence ID" value="KAK1434772.1"/>
    <property type="molecule type" value="Genomic_DNA"/>
</dbReference>
<sequence>MESELIKPRTRLGIFGLIRESFKTIKRNGKQMLPLLLLVFLFFCQLHFAQIYLLKPVGKDFASQLAQYPNLFQDFGNNMHQTEYSDALDDIREFLLVKIFILTFSSIIYLVFLIAAVFSLSEGKVQSLSEMMMKIKQSWKRPIMTSFYMILLIIGFIYLCTVSVVMVYILDVGSWAYLFYGVVVLIMVILLIYFSALWTMSLVVSVIEDVSGLDAISRGRELLKGEKVKGSLVLVLLYIAYGLIQLMMNAVISPNLEQWSQTVMSIVLSNVVLCGFNLFVFVVFTVFYNEQKESCDEKAAGKKLNYLPLFDDEV</sequence>
<evidence type="ECO:0008006" key="4">
    <source>
        <dbReference type="Google" id="ProtNLM"/>
    </source>
</evidence>
<organism evidence="2 3">
    <name type="scientific">Tagetes erecta</name>
    <name type="common">African marigold</name>
    <dbReference type="NCBI Taxonomy" id="13708"/>
    <lineage>
        <taxon>Eukaryota</taxon>
        <taxon>Viridiplantae</taxon>
        <taxon>Streptophyta</taxon>
        <taxon>Embryophyta</taxon>
        <taxon>Tracheophyta</taxon>
        <taxon>Spermatophyta</taxon>
        <taxon>Magnoliopsida</taxon>
        <taxon>eudicotyledons</taxon>
        <taxon>Gunneridae</taxon>
        <taxon>Pentapetalae</taxon>
        <taxon>asterids</taxon>
        <taxon>campanulids</taxon>
        <taxon>Asterales</taxon>
        <taxon>Asteraceae</taxon>
        <taxon>Asteroideae</taxon>
        <taxon>Heliantheae alliance</taxon>
        <taxon>Tageteae</taxon>
        <taxon>Tagetes</taxon>
    </lineage>
</organism>
<feature type="transmembrane region" description="Helical" evidence="1">
    <location>
        <begin position="33"/>
        <end position="53"/>
    </location>
</feature>